<sequence>MTVKTAVKTAVVTGASKGIGLAVTRFLEEDGFRVVGAARTVTPELKEASSLAVSVDLATPQGPAELIRQAHGAFGSVDVLVNNVGAFSPRTSGFAAIDDIEWQHTFELNFFGVVRTVRAALPHLVASQGSIVNVSSARARGPQPPTVDYGAAKAALTNLSKALSMELGPKGVRVNTVSPGPTRTPAWTDADGFGAGLAAAAGKSLEEFLEGFPGMAGLTTGRLTEPEEVAEVVRMLASGRTRAVNGADFVIDGGQLKTV</sequence>
<dbReference type="Gene3D" id="3.40.50.720">
    <property type="entry name" value="NAD(P)-binding Rossmann-like Domain"/>
    <property type="match status" value="1"/>
</dbReference>
<dbReference type="SUPFAM" id="SSF51735">
    <property type="entry name" value="NAD(P)-binding Rossmann-fold domains"/>
    <property type="match status" value="1"/>
</dbReference>
<dbReference type="Proteomes" id="UP001218629">
    <property type="component" value="Chromosome"/>
</dbReference>
<dbReference type="CDD" id="cd05233">
    <property type="entry name" value="SDR_c"/>
    <property type="match status" value="1"/>
</dbReference>
<dbReference type="InterPro" id="IPR036291">
    <property type="entry name" value="NAD(P)-bd_dom_sf"/>
</dbReference>
<evidence type="ECO:0000256" key="2">
    <source>
        <dbReference type="ARBA" id="ARBA00023002"/>
    </source>
</evidence>
<evidence type="ECO:0000256" key="1">
    <source>
        <dbReference type="ARBA" id="ARBA00006484"/>
    </source>
</evidence>
<dbReference type="PRINTS" id="PR00080">
    <property type="entry name" value="SDRFAMILY"/>
</dbReference>
<dbReference type="PANTHER" id="PTHR42760">
    <property type="entry name" value="SHORT-CHAIN DEHYDROGENASES/REDUCTASES FAMILY MEMBER"/>
    <property type="match status" value="1"/>
</dbReference>
<dbReference type="RefSeq" id="WP_275305920.1">
    <property type="nucleotide sequence ID" value="NZ_CP095749.1"/>
</dbReference>
<name>A0ABY7ZZV2_9ACTN</name>
<dbReference type="InterPro" id="IPR002347">
    <property type="entry name" value="SDR_fam"/>
</dbReference>
<accession>A0ABY7ZZV2</accession>
<dbReference type="PRINTS" id="PR00081">
    <property type="entry name" value="GDHRDH"/>
</dbReference>
<keyword evidence="4" id="KW-1185">Reference proteome</keyword>
<proteinExistence type="inferred from homology"/>
<dbReference type="Pfam" id="PF13561">
    <property type="entry name" value="adh_short_C2"/>
    <property type="match status" value="1"/>
</dbReference>
<gene>
    <name evidence="3" type="ORF">MOV08_02080</name>
</gene>
<protein>
    <submittedName>
        <fullName evidence="3">SDR family oxidoreductase</fullName>
    </submittedName>
</protein>
<dbReference type="InterPro" id="IPR020904">
    <property type="entry name" value="Sc_DH/Rdtase_CS"/>
</dbReference>
<evidence type="ECO:0000313" key="3">
    <source>
        <dbReference type="EMBL" id="WEB38212.1"/>
    </source>
</evidence>
<dbReference type="PANTHER" id="PTHR42760:SF133">
    <property type="entry name" value="3-OXOACYL-[ACYL-CARRIER-PROTEIN] REDUCTASE"/>
    <property type="match status" value="1"/>
</dbReference>
<organism evidence="3 4">
    <name type="scientific">Streptomyces yunnanensis</name>
    <dbReference type="NCBI Taxonomy" id="156453"/>
    <lineage>
        <taxon>Bacteria</taxon>
        <taxon>Bacillati</taxon>
        <taxon>Actinomycetota</taxon>
        <taxon>Actinomycetes</taxon>
        <taxon>Kitasatosporales</taxon>
        <taxon>Streptomycetaceae</taxon>
        <taxon>Streptomyces</taxon>
    </lineage>
</organism>
<dbReference type="EMBL" id="CP095749">
    <property type="protein sequence ID" value="WEB38212.1"/>
    <property type="molecule type" value="Genomic_DNA"/>
</dbReference>
<keyword evidence="2" id="KW-0560">Oxidoreductase</keyword>
<dbReference type="PROSITE" id="PS00061">
    <property type="entry name" value="ADH_SHORT"/>
    <property type="match status" value="1"/>
</dbReference>
<comment type="similarity">
    <text evidence="1">Belongs to the short-chain dehydrogenases/reductases (SDR) family.</text>
</comment>
<evidence type="ECO:0000313" key="4">
    <source>
        <dbReference type="Proteomes" id="UP001218629"/>
    </source>
</evidence>
<reference evidence="3 4" key="1">
    <citation type="submission" date="2022-03" db="EMBL/GenBank/DDBJ databases">
        <title>Streptomyces yunnanensis P86,complete genome.</title>
        <authorList>
            <person name="Chen S."/>
            <person name="Zhang Q."/>
        </authorList>
    </citation>
    <scope>NUCLEOTIDE SEQUENCE [LARGE SCALE GENOMIC DNA]</scope>
    <source>
        <strain evidence="3 4">P86</strain>
    </source>
</reference>